<reference evidence="3 4" key="1">
    <citation type="submission" date="2018-08" db="EMBL/GenBank/DDBJ databases">
        <title>Genome Sequence of Clavibacter michiganensis Subspecies type strains, and the Atypical Peach-Colored Strains Isolated from Tomato.</title>
        <authorList>
            <person name="Osdaghi E."/>
            <person name="Portier P."/>
            <person name="Briand M."/>
            <person name="Jacques M.-A."/>
        </authorList>
    </citation>
    <scope>NUCLEOTIDE SEQUENCE [LARGE SCALE GENOMIC DNA]</scope>
    <source>
        <strain evidence="3 4">CFBP 8216</strain>
    </source>
</reference>
<keyword evidence="4" id="KW-1185">Reference proteome</keyword>
<evidence type="ECO:0000313" key="4">
    <source>
        <dbReference type="Proteomes" id="UP000265355"/>
    </source>
</evidence>
<dbReference type="RefSeq" id="WP_119372271.1">
    <property type="nucleotide sequence ID" value="NZ_CP040792.1"/>
</dbReference>
<feature type="region of interest" description="Disordered" evidence="1">
    <location>
        <begin position="186"/>
        <end position="230"/>
    </location>
</feature>
<organism evidence="3 4">
    <name type="scientific">Clavibacter californiensis</name>
    <dbReference type="NCBI Taxonomy" id="1401995"/>
    <lineage>
        <taxon>Bacteria</taxon>
        <taxon>Bacillati</taxon>
        <taxon>Actinomycetota</taxon>
        <taxon>Actinomycetes</taxon>
        <taxon>Micrococcales</taxon>
        <taxon>Microbacteriaceae</taxon>
        <taxon>Clavibacter</taxon>
    </lineage>
</organism>
<accession>A0ABX9N8W3</accession>
<dbReference type="SUPFAM" id="SSF52317">
    <property type="entry name" value="Class I glutamine amidotransferase-like"/>
    <property type="match status" value="1"/>
</dbReference>
<dbReference type="EMBL" id="QWEE01000010">
    <property type="protein sequence ID" value="RII94386.1"/>
    <property type="molecule type" value="Genomic_DNA"/>
</dbReference>
<dbReference type="InterPro" id="IPR002818">
    <property type="entry name" value="DJ-1/PfpI"/>
</dbReference>
<protein>
    <submittedName>
        <fullName evidence="3">DJ-1/PfpI family protein</fullName>
    </submittedName>
</protein>
<dbReference type="Proteomes" id="UP000265355">
    <property type="component" value="Unassembled WGS sequence"/>
</dbReference>
<dbReference type="InterPro" id="IPR029062">
    <property type="entry name" value="Class_I_gatase-like"/>
</dbReference>
<dbReference type="PANTHER" id="PTHR43130:SF2">
    <property type="entry name" value="DJ-1_PFPI DOMAIN-CONTAINING PROTEIN"/>
    <property type="match status" value="1"/>
</dbReference>
<dbReference type="Pfam" id="PF01965">
    <property type="entry name" value="DJ-1_PfpI"/>
    <property type="match status" value="1"/>
</dbReference>
<comment type="caution">
    <text evidence="3">The sequence shown here is derived from an EMBL/GenBank/DDBJ whole genome shotgun (WGS) entry which is preliminary data.</text>
</comment>
<dbReference type="Gene3D" id="3.40.50.880">
    <property type="match status" value="1"/>
</dbReference>
<name>A0ABX9N8W3_9MICO</name>
<proteinExistence type="predicted"/>
<dbReference type="CDD" id="cd03139">
    <property type="entry name" value="GATase1_PfpI_2"/>
    <property type="match status" value="1"/>
</dbReference>
<evidence type="ECO:0000259" key="2">
    <source>
        <dbReference type="Pfam" id="PF01965"/>
    </source>
</evidence>
<dbReference type="InterPro" id="IPR052158">
    <property type="entry name" value="INH-QAR"/>
</dbReference>
<feature type="compositionally biased region" description="Basic and acidic residues" evidence="1">
    <location>
        <begin position="207"/>
        <end position="230"/>
    </location>
</feature>
<gene>
    <name evidence="3" type="ORF">DZF98_01620</name>
</gene>
<feature type="domain" description="DJ-1/PfpI" evidence="2">
    <location>
        <begin position="6"/>
        <end position="164"/>
    </location>
</feature>
<evidence type="ECO:0000313" key="3">
    <source>
        <dbReference type="EMBL" id="RII94386.1"/>
    </source>
</evidence>
<dbReference type="PANTHER" id="PTHR43130">
    <property type="entry name" value="ARAC-FAMILY TRANSCRIPTIONAL REGULATOR"/>
    <property type="match status" value="1"/>
</dbReference>
<sequence>MTAPLRIVSLVFPHVTQLDLTGPVQVLSRLPGAVVDLAWHRVEPVQTDSGFALLPTTSFDDAPQADVLLVPGGRGAFDLMADAEAVAFIERQAAGARHVLGVCTGAFALGAAGLLRGRRATTHWASHPLLELLGAIPVAERVVRDGRLITGGGVTSGIDAALVLAAEIADDAEARAIQLALEYDPQPPFDAGHPSRPEADPAQVEEAMSHARRERAPLVARAGERLVDAR</sequence>
<evidence type="ECO:0000256" key="1">
    <source>
        <dbReference type="SAM" id="MobiDB-lite"/>
    </source>
</evidence>